<dbReference type="PROSITE" id="PS50883">
    <property type="entry name" value="EAL"/>
    <property type="match status" value="1"/>
</dbReference>
<protein>
    <submittedName>
        <fullName evidence="2">EAL domain-containing protein</fullName>
    </submittedName>
</protein>
<proteinExistence type="predicted"/>
<comment type="caution">
    <text evidence="2">The sequence shown here is derived from an EMBL/GenBank/DDBJ whole genome shotgun (WGS) entry which is preliminary data.</text>
</comment>
<dbReference type="Proteomes" id="UP000760472">
    <property type="component" value="Unassembled WGS sequence"/>
</dbReference>
<name>A0ABS2WDF6_9GAMM</name>
<keyword evidence="3" id="KW-1185">Reference proteome</keyword>
<dbReference type="Gene3D" id="3.20.20.450">
    <property type="entry name" value="EAL domain"/>
    <property type="match status" value="1"/>
</dbReference>
<dbReference type="SUPFAM" id="SSF141868">
    <property type="entry name" value="EAL domain-like"/>
    <property type="match status" value="1"/>
</dbReference>
<organism evidence="2 3">
    <name type="scientific">Amphritea pacifica</name>
    <dbReference type="NCBI Taxonomy" id="2811233"/>
    <lineage>
        <taxon>Bacteria</taxon>
        <taxon>Pseudomonadati</taxon>
        <taxon>Pseudomonadota</taxon>
        <taxon>Gammaproteobacteria</taxon>
        <taxon>Oceanospirillales</taxon>
        <taxon>Oceanospirillaceae</taxon>
        <taxon>Amphritea</taxon>
    </lineage>
</organism>
<accession>A0ABS2WDF6</accession>
<feature type="domain" description="EAL" evidence="1">
    <location>
        <begin position="22"/>
        <end position="275"/>
    </location>
</feature>
<dbReference type="EMBL" id="JAFFZP010000051">
    <property type="protein sequence ID" value="MBN0989747.1"/>
    <property type="molecule type" value="Genomic_DNA"/>
</dbReference>
<dbReference type="PANTHER" id="PTHR33121:SF76">
    <property type="entry name" value="SIGNALING PROTEIN"/>
    <property type="match status" value="1"/>
</dbReference>
<dbReference type="InterPro" id="IPR029151">
    <property type="entry name" value="Sensor-like_sf"/>
</dbReference>
<dbReference type="CDD" id="cd01948">
    <property type="entry name" value="EAL"/>
    <property type="match status" value="1"/>
</dbReference>
<dbReference type="Pfam" id="PF00563">
    <property type="entry name" value="EAL"/>
    <property type="match status" value="1"/>
</dbReference>
<dbReference type="RefSeq" id="WP_205212110.1">
    <property type="nucleotide sequence ID" value="NZ_JAFFZO010000042.1"/>
</dbReference>
<evidence type="ECO:0000313" key="3">
    <source>
        <dbReference type="Proteomes" id="UP000760472"/>
    </source>
</evidence>
<sequence>MLPKRSDTPYEAVTRSAGQSEKNQIAECLVSSGQYRNYSLSSFFQPIYSVAHRRPIGYEGLIRARSAQGLSIPPVELLSLPQNSSQMLTLDRLCRTLHVQNFIPQSVNNEWLFVNLNAQSLICENPQNGFTQQLLEDSGLAAHRLVIEILENEVKDTGRLKNYIDYIHQLNCLIAIDDFGAGHSNFDRIWQLQPDIVKLDRNLIREAAQSKRAASILSGIISLLHQTGSLVVVEGVETEAEATAAIAANADMMQGFYFARPAPWLLTENTAYDIIDQLLFRQRDQRSMQFKAQSDNMGHIKHLFQQALDDFILHESLPQSGTPLFQDPRAVRCFLLDENGHQTSSTLNPFHPRQQIELRFAPLLCGDKGNWSHRPYHYLAIDQPGTTIISDPYLSVADSRMCVTLSQAIQAGNHVQVYCCDLDWQ</sequence>
<dbReference type="Gene3D" id="3.30.450.20">
    <property type="entry name" value="PAS domain"/>
    <property type="match status" value="1"/>
</dbReference>
<reference evidence="2 3" key="1">
    <citation type="submission" date="2021-02" db="EMBL/GenBank/DDBJ databases">
        <title>A novel species of genus Amphritea isolated from a fishpond in China.</title>
        <authorList>
            <person name="Lu H."/>
        </authorList>
    </citation>
    <scope>NUCLEOTIDE SEQUENCE [LARGE SCALE GENOMIC DNA]</scope>
    <source>
        <strain evidence="2 3">RP18W</strain>
    </source>
</reference>
<evidence type="ECO:0000259" key="1">
    <source>
        <dbReference type="PROSITE" id="PS50883"/>
    </source>
</evidence>
<dbReference type="SMART" id="SM00052">
    <property type="entry name" value="EAL"/>
    <property type="match status" value="1"/>
</dbReference>
<dbReference type="InterPro" id="IPR035919">
    <property type="entry name" value="EAL_sf"/>
</dbReference>
<dbReference type="InterPro" id="IPR001633">
    <property type="entry name" value="EAL_dom"/>
</dbReference>
<dbReference type="InterPro" id="IPR050706">
    <property type="entry name" value="Cyclic-di-GMP_PDE-like"/>
</dbReference>
<gene>
    <name evidence="2" type="ORF">JW498_20490</name>
</gene>
<dbReference type="SUPFAM" id="SSF103190">
    <property type="entry name" value="Sensory domain-like"/>
    <property type="match status" value="1"/>
</dbReference>
<dbReference type="PANTHER" id="PTHR33121">
    <property type="entry name" value="CYCLIC DI-GMP PHOSPHODIESTERASE PDEF"/>
    <property type="match status" value="1"/>
</dbReference>
<evidence type="ECO:0000313" key="2">
    <source>
        <dbReference type="EMBL" id="MBN0989747.1"/>
    </source>
</evidence>